<accession>A0A8H6CFM4</accession>
<dbReference type="CDD" id="cd00067">
    <property type="entry name" value="GAL4"/>
    <property type="match status" value="1"/>
</dbReference>
<evidence type="ECO:0000256" key="1">
    <source>
        <dbReference type="ARBA" id="ARBA00022723"/>
    </source>
</evidence>
<dbReference type="GO" id="GO:0008270">
    <property type="term" value="F:zinc ion binding"/>
    <property type="evidence" value="ECO:0007669"/>
    <property type="project" value="InterPro"/>
</dbReference>
<dbReference type="GO" id="GO:0000978">
    <property type="term" value="F:RNA polymerase II cis-regulatory region sequence-specific DNA binding"/>
    <property type="evidence" value="ECO:0007669"/>
    <property type="project" value="TreeGrafter"/>
</dbReference>
<evidence type="ECO:0000256" key="5">
    <source>
        <dbReference type="SAM" id="MobiDB-lite"/>
    </source>
</evidence>
<dbReference type="PANTHER" id="PTHR47424:SF9">
    <property type="entry name" value="TAH-2"/>
    <property type="match status" value="1"/>
</dbReference>
<evidence type="ECO:0000256" key="3">
    <source>
        <dbReference type="ARBA" id="ARBA00023163"/>
    </source>
</evidence>
<keyword evidence="8" id="KW-1185">Reference proteome</keyword>
<dbReference type="SUPFAM" id="SSF57701">
    <property type="entry name" value="Zn2/Cys6 DNA-binding domain"/>
    <property type="match status" value="1"/>
</dbReference>
<sequence length="797" mass="87907">MTRPKVDPEKRQRTANACDSCKRRKQKCDGEQPCSTCDRKHFTCTYNTTDHAHDATSPTQPLAKRRIRESDVSSRPGSLQNGGSPSAAKYLRDVPLGLQSYQPRVSTPSIGDAARSIGYFPHRPEMIPEIKMHSDHASNSAGEEEADNHTMTRMLEDGTGRLIYIGDASTLSFLQLLRMIVETTVGPSPFTLDPERHKIKETAFSLPPDTVLTHLLPEKQTALILVDSFFVNTHALVEVFDERAFLEKMDRCYSDPLSVDHIFLCHLNLVFAIGLSFATPESGTREAEIIDSLKANYPDQSEIFFLNAKSINNPVIGFEDADLWSIQALILMALYLLLRSRRNPAFAYIGMAVRTAYTLGLHREETLIVFPAEQQVVRRNLWRSLFVLDRFLSMSLGRPMAIADEECSGEVLNPSSGLYSAPLLDSDQYCTAGLEAAVRSCHVMGLILKKVYLQRKISTKLAQELADQCRRWPENLSPALHWRQASRQDRRQAIAILHTNQAYCHSIILLTRPFFLYLLSAEIQQTRLGAGQWLKRSQGRMEKFSDACLIASTHTIAIVQNAYEGQYLPKINPFVTYCLFAAALIIFSNEFARPASSDPLTKQCMTNSITIMSYFGEMDPQAKRTAHVLIEFRNVISGHGKSSAVQLQSPACQTPLPTLTPGLDAQNIPPQFESGFGPMLPLPGATMAPSGTPIPASSTIPNPSDPATLDRPSIPRGDSFSGLLDLTNTVLPSHSEFGSSGTDELIDFDSLWARPSSTPIPSPGLGTAGGAQARNGNGNAVQGFFGALPGTPFFEQN</sequence>
<feature type="region of interest" description="Disordered" evidence="5">
    <location>
        <begin position="1"/>
        <end position="34"/>
    </location>
</feature>
<keyword evidence="2" id="KW-0805">Transcription regulation</keyword>
<dbReference type="AlphaFoldDB" id="A0A8H6CFM4"/>
<feature type="region of interest" description="Disordered" evidence="5">
    <location>
        <begin position="688"/>
        <end position="709"/>
    </location>
</feature>
<dbReference type="CDD" id="cd12148">
    <property type="entry name" value="fungal_TF_MHR"/>
    <property type="match status" value="1"/>
</dbReference>
<dbReference type="PANTHER" id="PTHR47424">
    <property type="entry name" value="REGULATORY PROTEIN GAL4"/>
    <property type="match status" value="1"/>
</dbReference>
<feature type="domain" description="Zn(2)-C6 fungal-type" evidence="6">
    <location>
        <begin position="17"/>
        <end position="46"/>
    </location>
</feature>
<keyword evidence="4" id="KW-0539">Nucleus</keyword>
<feature type="region of interest" description="Disordered" evidence="5">
    <location>
        <begin position="49"/>
        <end position="88"/>
    </location>
</feature>
<dbReference type="InterPro" id="IPR051127">
    <property type="entry name" value="Fungal_SecMet_Regulators"/>
</dbReference>
<keyword evidence="3" id="KW-0804">Transcription</keyword>
<comment type="caution">
    <text evidence="7">The sequence shown here is derived from an EMBL/GenBank/DDBJ whole genome shotgun (WGS) entry which is preliminary data.</text>
</comment>
<reference evidence="7 8" key="1">
    <citation type="journal article" date="2020" name="Genomics">
        <title>Complete, high-quality genomes from long-read metagenomic sequencing of two wolf lichen thalli reveals enigmatic genome architecture.</title>
        <authorList>
            <person name="McKenzie S.K."/>
            <person name="Walston R.F."/>
            <person name="Allen J.L."/>
        </authorList>
    </citation>
    <scope>NUCLEOTIDE SEQUENCE [LARGE SCALE GENOMIC DNA]</scope>
    <source>
        <strain evidence="7">WasteWater1</strain>
    </source>
</reference>
<evidence type="ECO:0000259" key="6">
    <source>
        <dbReference type="PROSITE" id="PS50048"/>
    </source>
</evidence>
<dbReference type="Pfam" id="PF00172">
    <property type="entry name" value="Zn_clus"/>
    <property type="match status" value="1"/>
</dbReference>
<keyword evidence="1" id="KW-0479">Metal-binding</keyword>
<protein>
    <recommendedName>
        <fullName evidence="6">Zn(2)-C6 fungal-type domain-containing protein</fullName>
    </recommendedName>
</protein>
<evidence type="ECO:0000313" key="8">
    <source>
        <dbReference type="Proteomes" id="UP000593566"/>
    </source>
</evidence>
<organism evidence="7 8">
    <name type="scientific">Letharia lupina</name>
    <dbReference type="NCBI Taxonomy" id="560253"/>
    <lineage>
        <taxon>Eukaryota</taxon>
        <taxon>Fungi</taxon>
        <taxon>Dikarya</taxon>
        <taxon>Ascomycota</taxon>
        <taxon>Pezizomycotina</taxon>
        <taxon>Lecanoromycetes</taxon>
        <taxon>OSLEUM clade</taxon>
        <taxon>Lecanoromycetidae</taxon>
        <taxon>Lecanorales</taxon>
        <taxon>Lecanorineae</taxon>
        <taxon>Parmeliaceae</taxon>
        <taxon>Letharia</taxon>
    </lineage>
</organism>
<dbReference type="Gene3D" id="4.10.240.10">
    <property type="entry name" value="Zn(2)-C6 fungal-type DNA-binding domain"/>
    <property type="match status" value="1"/>
</dbReference>
<dbReference type="SMART" id="SM00066">
    <property type="entry name" value="GAL4"/>
    <property type="match status" value="1"/>
</dbReference>
<dbReference type="GO" id="GO:0000981">
    <property type="term" value="F:DNA-binding transcription factor activity, RNA polymerase II-specific"/>
    <property type="evidence" value="ECO:0007669"/>
    <property type="project" value="InterPro"/>
</dbReference>
<dbReference type="GO" id="GO:0000435">
    <property type="term" value="P:positive regulation of transcription from RNA polymerase II promoter by galactose"/>
    <property type="evidence" value="ECO:0007669"/>
    <property type="project" value="TreeGrafter"/>
</dbReference>
<dbReference type="EMBL" id="JACCJB010000011">
    <property type="protein sequence ID" value="KAF6222612.1"/>
    <property type="molecule type" value="Genomic_DNA"/>
</dbReference>
<dbReference type="PROSITE" id="PS50048">
    <property type="entry name" value="ZN2_CY6_FUNGAL_2"/>
    <property type="match status" value="1"/>
</dbReference>
<evidence type="ECO:0000313" key="7">
    <source>
        <dbReference type="EMBL" id="KAF6222612.1"/>
    </source>
</evidence>
<proteinExistence type="predicted"/>
<evidence type="ECO:0000256" key="2">
    <source>
        <dbReference type="ARBA" id="ARBA00023015"/>
    </source>
</evidence>
<dbReference type="RefSeq" id="XP_037151958.1">
    <property type="nucleotide sequence ID" value="XM_037291596.1"/>
</dbReference>
<dbReference type="GeneID" id="59329077"/>
<dbReference type="GO" id="GO:0005634">
    <property type="term" value="C:nucleus"/>
    <property type="evidence" value="ECO:0007669"/>
    <property type="project" value="TreeGrafter"/>
</dbReference>
<dbReference type="SMART" id="SM00906">
    <property type="entry name" value="Fungal_trans"/>
    <property type="match status" value="1"/>
</dbReference>
<gene>
    <name evidence="7" type="ORF">HO133_000659</name>
</gene>
<evidence type="ECO:0000256" key="4">
    <source>
        <dbReference type="ARBA" id="ARBA00023242"/>
    </source>
</evidence>
<dbReference type="Proteomes" id="UP000593566">
    <property type="component" value="Unassembled WGS sequence"/>
</dbReference>
<dbReference type="InterPro" id="IPR036864">
    <property type="entry name" value="Zn2-C6_fun-type_DNA-bd_sf"/>
</dbReference>
<dbReference type="Pfam" id="PF04082">
    <property type="entry name" value="Fungal_trans"/>
    <property type="match status" value="1"/>
</dbReference>
<name>A0A8H6CFM4_9LECA</name>
<feature type="compositionally biased region" description="Basic and acidic residues" evidence="5">
    <location>
        <begin position="1"/>
        <end position="12"/>
    </location>
</feature>
<dbReference type="PROSITE" id="PS00463">
    <property type="entry name" value="ZN2_CY6_FUNGAL_1"/>
    <property type="match status" value="1"/>
</dbReference>
<dbReference type="InterPro" id="IPR001138">
    <property type="entry name" value="Zn2Cys6_DnaBD"/>
</dbReference>
<dbReference type="GO" id="GO:0006351">
    <property type="term" value="P:DNA-templated transcription"/>
    <property type="evidence" value="ECO:0007669"/>
    <property type="project" value="InterPro"/>
</dbReference>
<dbReference type="InterPro" id="IPR007219">
    <property type="entry name" value="XnlR_reg_dom"/>
</dbReference>
<feature type="compositionally biased region" description="Polar residues" evidence="5">
    <location>
        <begin position="73"/>
        <end position="84"/>
    </location>
</feature>